<accession>A0ACB7SHL0</accession>
<sequence length="109" mass="12313">MDFNLRKFNSHLEAVGPGYPQMDDHYWLGPHQIPNQAQEGLVSWRGLETDHVFATGYRQTDDLDILNARPEIQLNTFSAVALPLTRSKGGSLIGPFLQVRPRALQERAN</sequence>
<organism evidence="1 2">
    <name type="scientific">Hyalomma asiaticum</name>
    <name type="common">Tick</name>
    <dbReference type="NCBI Taxonomy" id="266040"/>
    <lineage>
        <taxon>Eukaryota</taxon>
        <taxon>Metazoa</taxon>
        <taxon>Ecdysozoa</taxon>
        <taxon>Arthropoda</taxon>
        <taxon>Chelicerata</taxon>
        <taxon>Arachnida</taxon>
        <taxon>Acari</taxon>
        <taxon>Parasitiformes</taxon>
        <taxon>Ixodida</taxon>
        <taxon>Ixodoidea</taxon>
        <taxon>Ixodidae</taxon>
        <taxon>Hyalomminae</taxon>
        <taxon>Hyalomma</taxon>
    </lineage>
</organism>
<comment type="caution">
    <text evidence="1">The sequence shown here is derived from an EMBL/GenBank/DDBJ whole genome shotgun (WGS) entry which is preliminary data.</text>
</comment>
<reference evidence="1" key="1">
    <citation type="submission" date="2020-05" db="EMBL/GenBank/DDBJ databases">
        <title>Large-scale comparative analyses of tick genomes elucidate their genetic diversity and vector capacities.</title>
        <authorList>
            <person name="Jia N."/>
            <person name="Wang J."/>
            <person name="Shi W."/>
            <person name="Du L."/>
            <person name="Sun Y."/>
            <person name="Zhan W."/>
            <person name="Jiang J."/>
            <person name="Wang Q."/>
            <person name="Zhang B."/>
            <person name="Ji P."/>
            <person name="Sakyi L.B."/>
            <person name="Cui X."/>
            <person name="Yuan T."/>
            <person name="Jiang B."/>
            <person name="Yang W."/>
            <person name="Lam T.T.-Y."/>
            <person name="Chang Q."/>
            <person name="Ding S."/>
            <person name="Wang X."/>
            <person name="Zhu J."/>
            <person name="Ruan X."/>
            <person name="Zhao L."/>
            <person name="Wei J."/>
            <person name="Que T."/>
            <person name="Du C."/>
            <person name="Cheng J."/>
            <person name="Dai P."/>
            <person name="Han X."/>
            <person name="Huang E."/>
            <person name="Gao Y."/>
            <person name="Liu J."/>
            <person name="Shao H."/>
            <person name="Ye R."/>
            <person name="Li L."/>
            <person name="Wei W."/>
            <person name="Wang X."/>
            <person name="Wang C."/>
            <person name="Yang T."/>
            <person name="Huo Q."/>
            <person name="Li W."/>
            <person name="Guo W."/>
            <person name="Chen H."/>
            <person name="Zhou L."/>
            <person name="Ni X."/>
            <person name="Tian J."/>
            <person name="Zhou Y."/>
            <person name="Sheng Y."/>
            <person name="Liu T."/>
            <person name="Pan Y."/>
            <person name="Xia L."/>
            <person name="Li J."/>
            <person name="Zhao F."/>
            <person name="Cao W."/>
        </authorList>
    </citation>
    <scope>NUCLEOTIDE SEQUENCE</scope>
    <source>
        <strain evidence="1">Hyas-2018</strain>
    </source>
</reference>
<dbReference type="Proteomes" id="UP000821845">
    <property type="component" value="Chromosome 4"/>
</dbReference>
<evidence type="ECO:0000313" key="2">
    <source>
        <dbReference type="Proteomes" id="UP000821845"/>
    </source>
</evidence>
<protein>
    <submittedName>
        <fullName evidence="1">Uncharacterized protein</fullName>
    </submittedName>
</protein>
<evidence type="ECO:0000313" key="1">
    <source>
        <dbReference type="EMBL" id="KAH6932154.1"/>
    </source>
</evidence>
<keyword evidence="2" id="KW-1185">Reference proteome</keyword>
<name>A0ACB7SHL0_HYAAI</name>
<dbReference type="EMBL" id="CM023484">
    <property type="protein sequence ID" value="KAH6932154.1"/>
    <property type="molecule type" value="Genomic_DNA"/>
</dbReference>
<gene>
    <name evidence="1" type="ORF">HPB50_003057</name>
</gene>
<proteinExistence type="predicted"/>